<evidence type="ECO:0008006" key="8">
    <source>
        <dbReference type="Google" id="ProtNLM"/>
    </source>
</evidence>
<reference evidence="6 7" key="1">
    <citation type="submission" date="2014-02" db="EMBL/GenBank/DDBJ databases">
        <title>The genome sequence of Colletotrichum fioriniae PJ7.</title>
        <authorList>
            <person name="Baroncelli R."/>
            <person name="Thon M.R."/>
        </authorList>
    </citation>
    <scope>NUCLEOTIDE SEQUENCE [LARGE SCALE GENOMIC DNA]</scope>
    <source>
        <strain evidence="6 7">PJ7</strain>
    </source>
</reference>
<evidence type="ECO:0000313" key="6">
    <source>
        <dbReference type="EMBL" id="EXF75111.1"/>
    </source>
</evidence>
<dbReference type="PANTHER" id="PTHR16201:SF37">
    <property type="entry name" value="PQ-LOOP REPEAT-CONTAINING PROTEIN"/>
    <property type="match status" value="1"/>
</dbReference>
<dbReference type="SMART" id="SM00679">
    <property type="entry name" value="CTNS"/>
    <property type="match status" value="1"/>
</dbReference>
<dbReference type="InterPro" id="IPR051415">
    <property type="entry name" value="LAAT-1"/>
</dbReference>
<proteinExistence type="predicted"/>
<dbReference type="PANTHER" id="PTHR16201">
    <property type="entry name" value="SEVEN TRANSMEMBRANE PROTEIN 1-RELATED"/>
    <property type="match status" value="1"/>
</dbReference>
<dbReference type="InterPro" id="IPR006603">
    <property type="entry name" value="PQ-loop_rpt"/>
</dbReference>
<comment type="subcellular location">
    <subcellularLocation>
        <location evidence="1">Membrane</location>
        <topology evidence="1">Multi-pass membrane protein</topology>
    </subcellularLocation>
</comment>
<feature type="transmembrane region" description="Helical" evidence="5">
    <location>
        <begin position="130"/>
        <end position="149"/>
    </location>
</feature>
<dbReference type="Proteomes" id="UP000020467">
    <property type="component" value="Unassembled WGS sequence"/>
</dbReference>
<keyword evidence="7" id="KW-1185">Reference proteome</keyword>
<evidence type="ECO:0000256" key="2">
    <source>
        <dbReference type="ARBA" id="ARBA00022692"/>
    </source>
</evidence>
<feature type="transmembrane region" description="Helical" evidence="5">
    <location>
        <begin position="96"/>
        <end position="118"/>
    </location>
</feature>
<evidence type="ECO:0000256" key="3">
    <source>
        <dbReference type="ARBA" id="ARBA00022989"/>
    </source>
</evidence>
<dbReference type="HOGENOM" id="CLU_040201_2_0_1"/>
<dbReference type="eggNOG" id="KOG2913">
    <property type="taxonomic scope" value="Eukaryota"/>
</dbReference>
<protein>
    <recommendedName>
        <fullName evidence="8">PQ loop repeat protein</fullName>
    </recommendedName>
</protein>
<dbReference type="AlphaFoldDB" id="A0A010R4D7"/>
<comment type="caution">
    <text evidence="6">The sequence shown here is derived from an EMBL/GenBank/DDBJ whole genome shotgun (WGS) entry which is preliminary data.</text>
</comment>
<name>A0A010R4D7_9PEZI</name>
<keyword evidence="2 5" id="KW-0812">Transmembrane</keyword>
<dbReference type="Gene3D" id="1.20.1280.290">
    <property type="match status" value="1"/>
</dbReference>
<evidence type="ECO:0000313" key="7">
    <source>
        <dbReference type="Proteomes" id="UP000020467"/>
    </source>
</evidence>
<organism evidence="6 7">
    <name type="scientific">Colletotrichum fioriniae PJ7</name>
    <dbReference type="NCBI Taxonomy" id="1445577"/>
    <lineage>
        <taxon>Eukaryota</taxon>
        <taxon>Fungi</taxon>
        <taxon>Dikarya</taxon>
        <taxon>Ascomycota</taxon>
        <taxon>Pezizomycotina</taxon>
        <taxon>Sordariomycetes</taxon>
        <taxon>Hypocreomycetidae</taxon>
        <taxon>Glomerellales</taxon>
        <taxon>Glomerellaceae</taxon>
        <taxon>Colletotrichum</taxon>
        <taxon>Colletotrichum acutatum species complex</taxon>
    </lineage>
</organism>
<feature type="transmembrane region" description="Helical" evidence="5">
    <location>
        <begin position="6"/>
        <end position="26"/>
    </location>
</feature>
<feature type="transmembrane region" description="Helical" evidence="5">
    <location>
        <begin position="188"/>
        <end position="211"/>
    </location>
</feature>
<dbReference type="GO" id="GO:0016020">
    <property type="term" value="C:membrane"/>
    <property type="evidence" value="ECO:0007669"/>
    <property type="project" value="UniProtKB-SubCell"/>
</dbReference>
<dbReference type="Pfam" id="PF04193">
    <property type="entry name" value="PQ-loop"/>
    <property type="match status" value="1"/>
</dbReference>
<feature type="transmembrane region" description="Helical" evidence="5">
    <location>
        <begin position="38"/>
        <end position="58"/>
    </location>
</feature>
<evidence type="ECO:0000256" key="5">
    <source>
        <dbReference type="SAM" id="Phobius"/>
    </source>
</evidence>
<sequence>MDNPAAANVFGTLGAVLWSLQLLPQIWKNWQRHDTQSLSSTFFLSWAVAGVPLGVYNIADNFNIALQIQPNILIFLSLWTWCQCKYYGDNWGTRKIVASVTGLAIVLAGAEFGLVYALKLAHERGHKWPSILMAIVAAILLAGGVLRHYIQMLKTRSDAGLSLKFATLDLGGDVASLLSVIFQKTLKIYGIVIYGSELAIWVGLIGLAIYYRRLRNGESSKGPEADVVVLGRGEIQAPGRDAENQTVQSSHKLDYLNQVSALKRLHNNSGGIQAGTYHLYPRGHPSQKCPPIERLNYMA</sequence>
<gene>
    <name evidence="6" type="ORF">CFIO01_06721</name>
</gene>
<dbReference type="KEGG" id="cfj:CFIO01_06721"/>
<keyword evidence="4 5" id="KW-0472">Membrane</keyword>
<dbReference type="EMBL" id="JARH01000928">
    <property type="protein sequence ID" value="EXF75111.1"/>
    <property type="molecule type" value="Genomic_DNA"/>
</dbReference>
<evidence type="ECO:0000256" key="1">
    <source>
        <dbReference type="ARBA" id="ARBA00004141"/>
    </source>
</evidence>
<keyword evidence="3 5" id="KW-1133">Transmembrane helix</keyword>
<evidence type="ECO:0000256" key="4">
    <source>
        <dbReference type="ARBA" id="ARBA00023136"/>
    </source>
</evidence>
<dbReference type="OrthoDB" id="407617at2759"/>
<accession>A0A010R4D7</accession>